<keyword evidence="1" id="KW-0812">Transmembrane</keyword>
<evidence type="ECO:0000313" key="3">
    <source>
        <dbReference type="Proteomes" id="UP000183805"/>
    </source>
</evidence>
<feature type="transmembrane region" description="Helical" evidence="1">
    <location>
        <begin position="271"/>
        <end position="290"/>
    </location>
</feature>
<keyword evidence="1" id="KW-1133">Transmembrane helix</keyword>
<keyword evidence="3" id="KW-1185">Reference proteome</keyword>
<sequence length="536" mass="61796">MKTKLYIGLIGDELAEQYVLDRANESLKSFINLLLKNAQADDIASLPFEPVLLTNLASSVEQSFYSEANKLNLKTEVVSCIKAKDNLQFSLSGDNIEWQNFLISKCNLLMVVRSESDELSSAKNTMSQAIIDHVRYPEKHISEQTGYFANNDEFLPFLYEIKVSENEVSANFVRDNEEKSFNSFIRGFSNISDELNSTLIQYLDTSLREKLATETKEGEVNLAEFYDFSCKFDVLASKHQAKSNLGFWVLFSLTLVLGASFLLYAKVFTHTPWLLIVYLIAYTGGVFTYYRMKKKASLKKHLVYRLCAEALRLKLFQLVSYSGNKTNAFQFEKQISMVNVNTQWIAHMVRAFPLHKVNDCFSRTDRKNVILSHLIDDQLHYFKLKLHGTKEQDSNKRYKLKLDGLERLLQRFSATELSIVVFCTLLMLVVTLTAFKVGIFYKLYPVKHIMMFLIGFLPLVGLAFEQLVFNFALEENEMRYHHQISKFKSIKRWLSATDSEHNIAKITNQLCIECAQENFSWYTTRVNRQHKPASGG</sequence>
<feature type="transmembrane region" description="Helical" evidence="1">
    <location>
        <begin position="417"/>
        <end position="443"/>
    </location>
</feature>
<reference evidence="2 3" key="1">
    <citation type="submission" date="2016-10" db="EMBL/GenBank/DDBJ databases">
        <authorList>
            <person name="Varghese N."/>
            <person name="Submissions S."/>
        </authorList>
    </citation>
    <scope>NUCLEOTIDE SEQUENCE [LARGE SCALE GENOMIC DNA]</scope>
    <source>
        <strain evidence="2 3">CGMCC 1.8499</strain>
    </source>
</reference>
<comment type="caution">
    <text evidence="2">The sequence shown here is derived from an EMBL/GenBank/DDBJ whole genome shotgun (WGS) entry which is preliminary data.</text>
</comment>
<dbReference type="Proteomes" id="UP000183805">
    <property type="component" value="Unassembled WGS sequence"/>
</dbReference>
<feature type="transmembrane region" description="Helical" evidence="1">
    <location>
        <begin position="449"/>
        <end position="473"/>
    </location>
</feature>
<name>A0ABY1GDY5_9GAMM</name>
<evidence type="ECO:0000256" key="1">
    <source>
        <dbReference type="SAM" id="Phobius"/>
    </source>
</evidence>
<evidence type="ECO:0008006" key="4">
    <source>
        <dbReference type="Google" id="ProtNLM"/>
    </source>
</evidence>
<keyword evidence="1" id="KW-0472">Membrane</keyword>
<gene>
    <name evidence="2" type="ORF">SAMN04487854_102163</name>
</gene>
<dbReference type="EMBL" id="FPAZ01000002">
    <property type="protein sequence ID" value="SFT39937.1"/>
    <property type="molecule type" value="Genomic_DNA"/>
</dbReference>
<protein>
    <recommendedName>
        <fullName evidence="4">SMODS and SLOG-associating 2TM effector domain-containing protein</fullName>
    </recommendedName>
</protein>
<dbReference type="RefSeq" id="WP_074988499.1">
    <property type="nucleotide sequence ID" value="NZ_FPAZ01000002.1"/>
</dbReference>
<accession>A0ABY1GDY5</accession>
<feature type="transmembrane region" description="Helical" evidence="1">
    <location>
        <begin position="245"/>
        <end position="265"/>
    </location>
</feature>
<evidence type="ECO:0000313" key="2">
    <source>
        <dbReference type="EMBL" id="SFT39937.1"/>
    </source>
</evidence>
<organism evidence="2 3">
    <name type="scientific">Pseudoalteromonas lipolytica</name>
    <dbReference type="NCBI Taxonomy" id="570156"/>
    <lineage>
        <taxon>Bacteria</taxon>
        <taxon>Pseudomonadati</taxon>
        <taxon>Pseudomonadota</taxon>
        <taxon>Gammaproteobacteria</taxon>
        <taxon>Alteromonadales</taxon>
        <taxon>Pseudoalteromonadaceae</taxon>
        <taxon>Pseudoalteromonas</taxon>
    </lineage>
</organism>
<proteinExistence type="predicted"/>